<sequence>MRLPALALALTAFSPAALASGTVSLKLDNDIFTGDGDGHYTNGLEAQWTFSPGKDHWTRDLSSALPLWSRGTLAAVSYHLGQQIYTPENTDAHDPVKDDRPYAGYLYGGVSLFQDAQQHKLRIADTLYIEAGIVGPAAGGKTVQNNFHHLIDSDRANGWHNQLHNEPTLTVGWNRAWWVQDTLGSLALEYGPNAGFALGNLHDYAETGMMVRIGKHLNDFHGIPAVAPGRSTRTLFTPSRANGWYVFTGITGRYMAHNLLLDGNTFENSPEVDRRPWVGDLVAGVAFSVSRWNLAFTSVWRTHEFEQQHRSDRFGSVILSTSL</sequence>
<proteinExistence type="predicted"/>
<evidence type="ECO:0000313" key="3">
    <source>
        <dbReference type="Proteomes" id="UP001165678"/>
    </source>
</evidence>
<keyword evidence="3" id="KW-1185">Reference proteome</keyword>
<gene>
    <name evidence="2" type="ORF">OQ287_10495</name>
</gene>
<dbReference type="Gene3D" id="2.40.128.140">
    <property type="entry name" value="Outer membrane protein"/>
    <property type="match status" value="1"/>
</dbReference>
<dbReference type="Proteomes" id="UP001165678">
    <property type="component" value="Unassembled WGS sequence"/>
</dbReference>
<organism evidence="2 3">
    <name type="scientific">Larsenimonas rhizosphaerae</name>
    <dbReference type="NCBI Taxonomy" id="2944682"/>
    <lineage>
        <taxon>Bacteria</taxon>
        <taxon>Pseudomonadati</taxon>
        <taxon>Pseudomonadota</taxon>
        <taxon>Gammaproteobacteria</taxon>
        <taxon>Oceanospirillales</taxon>
        <taxon>Halomonadaceae</taxon>
        <taxon>Larsenimonas</taxon>
    </lineage>
</organism>
<accession>A0AA41ZM27</accession>
<reference evidence="2" key="1">
    <citation type="submission" date="2022-11" db="EMBL/GenBank/DDBJ databases">
        <title>Larsenimonas rhizosphaerae sp. nov., isolated from a tidal mudflat.</title>
        <authorList>
            <person name="Lee S.D."/>
            <person name="Kim I.S."/>
        </authorList>
    </citation>
    <scope>NUCLEOTIDE SEQUENCE</scope>
    <source>
        <strain evidence="2">GH2-1</strain>
    </source>
</reference>
<dbReference type="Pfam" id="PF09982">
    <property type="entry name" value="LpxR"/>
    <property type="match status" value="1"/>
</dbReference>
<dbReference type="AlphaFoldDB" id="A0AA41ZM27"/>
<name>A0AA41ZM27_9GAMM</name>
<feature type="chain" id="PRO_5041313427" evidence="1">
    <location>
        <begin position="20"/>
        <end position="323"/>
    </location>
</feature>
<evidence type="ECO:0000313" key="2">
    <source>
        <dbReference type="EMBL" id="MCX2524666.1"/>
    </source>
</evidence>
<protein>
    <submittedName>
        <fullName evidence="2">Lipid A deacylase LpxR family protein</fullName>
    </submittedName>
</protein>
<comment type="caution">
    <text evidence="2">The sequence shown here is derived from an EMBL/GenBank/DDBJ whole genome shotgun (WGS) entry which is preliminary data.</text>
</comment>
<dbReference type="InterPro" id="IPR037107">
    <property type="entry name" value="Put_OMP_sf"/>
</dbReference>
<feature type="signal peptide" evidence="1">
    <location>
        <begin position="1"/>
        <end position="19"/>
    </location>
</feature>
<dbReference type="InterPro" id="IPR018707">
    <property type="entry name" value="LpxR"/>
</dbReference>
<dbReference type="EMBL" id="JAPIVE010000003">
    <property type="protein sequence ID" value="MCX2524666.1"/>
    <property type="molecule type" value="Genomic_DNA"/>
</dbReference>
<dbReference type="RefSeq" id="WP_265896389.1">
    <property type="nucleotide sequence ID" value="NZ_JAPIVE010000003.1"/>
</dbReference>
<keyword evidence="1" id="KW-0732">Signal</keyword>
<evidence type="ECO:0000256" key="1">
    <source>
        <dbReference type="SAM" id="SignalP"/>
    </source>
</evidence>